<dbReference type="EMBL" id="LBMM01009561">
    <property type="protein sequence ID" value="KMQ88029.1"/>
    <property type="molecule type" value="Genomic_DNA"/>
</dbReference>
<sequence>MMGEETLPVHDRRYCPLDYVDREEDYTVKEGVEDSNIQPTLRIWVELYMGSTRVLLKTKYSHIIEKKSDATTLKDKEEAWNQICDAYNISSIVTSKRSVQQLKKLWSNLKSVQRDALTQEKQARLSTGNGPEPKSAEIDPDIAAIASNLMTTAPTLFSSNLSDEILKDSSSDETDDAEKENNPVNVIFKNNDKVLTPKGSIKNRQLGSEFTPKSLIKNRQLESELTPKSSIKKRQLESENVQTVDEKSFKIKRIKCIIDQEQQLANLKMQHQETIQTLEIDHLKKKYALEIRAAMAATELSEFLLKEKINN</sequence>
<dbReference type="Pfam" id="PF13873">
    <property type="entry name" value="Myb_DNA-bind_5"/>
    <property type="match status" value="1"/>
</dbReference>
<dbReference type="InterPro" id="IPR028002">
    <property type="entry name" value="Myb_DNA-bind_5"/>
</dbReference>
<evidence type="ECO:0000256" key="5">
    <source>
        <dbReference type="ARBA" id="ARBA00025466"/>
    </source>
</evidence>
<protein>
    <recommendedName>
        <fullName evidence="2">Regulatory protein zeste</fullName>
    </recommendedName>
</protein>
<feature type="domain" description="Myb/SANT-like DNA-binding" evidence="6">
    <location>
        <begin position="58"/>
        <end position="118"/>
    </location>
</feature>
<comment type="function">
    <text evidence="5">Involved in transvection phenomena (= synapsis-dependent gene expression), where the synaptic pairing of chromosomes carrying genes with which zeste interacts influences the expression of these genes. Zeste binds to DNA and stimulates transcription from a nearby promoter.</text>
</comment>
<accession>A0A0J7KCQ6</accession>
<keyword evidence="7" id="KW-0238">DNA-binding</keyword>
<keyword evidence="4" id="KW-0804">Transcription</keyword>
<reference evidence="7 8" key="1">
    <citation type="submission" date="2015-04" db="EMBL/GenBank/DDBJ databases">
        <title>Lasius niger genome sequencing.</title>
        <authorList>
            <person name="Konorov E.A."/>
            <person name="Nikitin M.A."/>
            <person name="Kirill M.V."/>
            <person name="Chang P."/>
        </authorList>
    </citation>
    <scope>NUCLEOTIDE SEQUENCE [LARGE SCALE GENOMIC DNA]</scope>
    <source>
        <tissue evidence="7">Whole</tissue>
    </source>
</reference>
<evidence type="ECO:0000256" key="4">
    <source>
        <dbReference type="ARBA" id="ARBA00023163"/>
    </source>
</evidence>
<keyword evidence="8" id="KW-1185">Reference proteome</keyword>
<proteinExistence type="predicted"/>
<dbReference type="AlphaFoldDB" id="A0A0J7KCQ6"/>
<dbReference type="PaxDb" id="67767-A0A0J7KCQ6"/>
<dbReference type="OrthoDB" id="7608207at2759"/>
<evidence type="ECO:0000313" key="8">
    <source>
        <dbReference type="Proteomes" id="UP000036403"/>
    </source>
</evidence>
<keyword evidence="3" id="KW-0805">Transcription regulation</keyword>
<name>A0A0J7KCQ6_LASNI</name>
<evidence type="ECO:0000259" key="6">
    <source>
        <dbReference type="Pfam" id="PF13873"/>
    </source>
</evidence>
<evidence type="ECO:0000256" key="2">
    <source>
        <dbReference type="ARBA" id="ARBA00016807"/>
    </source>
</evidence>
<comment type="subunit">
    <text evidence="1">Self-associates forming complexes of several hundred monomers.</text>
</comment>
<dbReference type="STRING" id="67767.A0A0J7KCQ6"/>
<dbReference type="GO" id="GO:0003677">
    <property type="term" value="F:DNA binding"/>
    <property type="evidence" value="ECO:0007669"/>
    <property type="project" value="UniProtKB-KW"/>
</dbReference>
<organism evidence="7 8">
    <name type="scientific">Lasius niger</name>
    <name type="common">Black garden ant</name>
    <dbReference type="NCBI Taxonomy" id="67767"/>
    <lineage>
        <taxon>Eukaryota</taxon>
        <taxon>Metazoa</taxon>
        <taxon>Ecdysozoa</taxon>
        <taxon>Arthropoda</taxon>
        <taxon>Hexapoda</taxon>
        <taxon>Insecta</taxon>
        <taxon>Pterygota</taxon>
        <taxon>Neoptera</taxon>
        <taxon>Endopterygota</taxon>
        <taxon>Hymenoptera</taxon>
        <taxon>Apocrita</taxon>
        <taxon>Aculeata</taxon>
        <taxon>Formicoidea</taxon>
        <taxon>Formicidae</taxon>
        <taxon>Formicinae</taxon>
        <taxon>Lasius</taxon>
        <taxon>Lasius</taxon>
    </lineage>
</organism>
<comment type="caution">
    <text evidence="7">The sequence shown here is derived from an EMBL/GenBank/DDBJ whole genome shotgun (WGS) entry which is preliminary data.</text>
</comment>
<dbReference type="Proteomes" id="UP000036403">
    <property type="component" value="Unassembled WGS sequence"/>
</dbReference>
<evidence type="ECO:0000256" key="3">
    <source>
        <dbReference type="ARBA" id="ARBA00023015"/>
    </source>
</evidence>
<evidence type="ECO:0000256" key="1">
    <source>
        <dbReference type="ARBA" id="ARBA00011764"/>
    </source>
</evidence>
<evidence type="ECO:0000313" key="7">
    <source>
        <dbReference type="EMBL" id="KMQ88029.1"/>
    </source>
</evidence>
<gene>
    <name evidence="7" type="ORF">RF55_12557</name>
</gene>